<dbReference type="EMBL" id="CP106753">
    <property type="protein sequence ID" value="UXY15399.1"/>
    <property type="molecule type" value="Genomic_DNA"/>
</dbReference>
<keyword evidence="5 8" id="KW-0812">Transmembrane</keyword>
<dbReference type="PANTHER" id="PTHR21716:SF53">
    <property type="entry name" value="PERMEASE PERM-RELATED"/>
    <property type="match status" value="1"/>
</dbReference>
<keyword evidence="10" id="KW-1185">Reference proteome</keyword>
<dbReference type="PANTHER" id="PTHR21716">
    <property type="entry name" value="TRANSMEMBRANE PROTEIN"/>
    <property type="match status" value="1"/>
</dbReference>
<dbReference type="Pfam" id="PF01594">
    <property type="entry name" value="AI-2E_transport"/>
    <property type="match status" value="1"/>
</dbReference>
<feature type="transmembrane region" description="Helical" evidence="8">
    <location>
        <begin position="355"/>
        <end position="377"/>
    </location>
</feature>
<gene>
    <name evidence="9" type="ORF">N8I74_19140</name>
</gene>
<keyword evidence="4" id="KW-1003">Cell membrane</keyword>
<evidence type="ECO:0000256" key="3">
    <source>
        <dbReference type="ARBA" id="ARBA00022448"/>
    </source>
</evidence>
<feature type="transmembrane region" description="Helical" evidence="8">
    <location>
        <begin position="85"/>
        <end position="106"/>
    </location>
</feature>
<comment type="subcellular location">
    <subcellularLocation>
        <location evidence="1">Cell membrane</location>
        <topology evidence="1">Multi-pass membrane protein</topology>
    </subcellularLocation>
</comment>
<evidence type="ECO:0000313" key="9">
    <source>
        <dbReference type="EMBL" id="UXY15399.1"/>
    </source>
</evidence>
<keyword evidence="6 8" id="KW-1133">Transmembrane helix</keyword>
<organism evidence="9 10">
    <name type="scientific">Chitiniphilus purpureus</name>
    <dbReference type="NCBI Taxonomy" id="2981137"/>
    <lineage>
        <taxon>Bacteria</taxon>
        <taxon>Pseudomonadati</taxon>
        <taxon>Pseudomonadota</taxon>
        <taxon>Betaproteobacteria</taxon>
        <taxon>Neisseriales</taxon>
        <taxon>Chitinibacteraceae</taxon>
        <taxon>Chitiniphilus</taxon>
    </lineage>
</organism>
<dbReference type="Proteomes" id="UP001061302">
    <property type="component" value="Chromosome"/>
</dbReference>
<evidence type="ECO:0000256" key="8">
    <source>
        <dbReference type="SAM" id="Phobius"/>
    </source>
</evidence>
<keyword evidence="3" id="KW-0813">Transport</keyword>
<feature type="transmembrane region" description="Helical" evidence="8">
    <location>
        <begin position="244"/>
        <end position="269"/>
    </location>
</feature>
<evidence type="ECO:0000256" key="5">
    <source>
        <dbReference type="ARBA" id="ARBA00022692"/>
    </source>
</evidence>
<keyword evidence="7 8" id="KW-0472">Membrane</keyword>
<feature type="transmembrane region" description="Helical" evidence="8">
    <location>
        <begin position="275"/>
        <end position="298"/>
    </location>
</feature>
<evidence type="ECO:0000256" key="1">
    <source>
        <dbReference type="ARBA" id="ARBA00004651"/>
    </source>
</evidence>
<feature type="transmembrane region" description="Helical" evidence="8">
    <location>
        <begin position="184"/>
        <end position="210"/>
    </location>
</feature>
<dbReference type="InterPro" id="IPR002549">
    <property type="entry name" value="AI-2E-like"/>
</dbReference>
<comment type="similarity">
    <text evidence="2">Belongs to the autoinducer-2 exporter (AI-2E) (TC 2.A.86) family.</text>
</comment>
<feature type="transmembrane region" description="Helical" evidence="8">
    <location>
        <begin position="29"/>
        <end position="50"/>
    </location>
</feature>
<evidence type="ECO:0000313" key="10">
    <source>
        <dbReference type="Proteomes" id="UP001061302"/>
    </source>
</evidence>
<sequence>MKPNPTVVIEPEPRSEALPTGTVLRRLSLMLLASGPLSGLFAAVLVLALMGLARDMLVPVFVGLLLALLLDPVVVLCMRVVPSRALATVLVVLAVSGVIGGGVMFFGQQVALAAERVPELAQKLAGKIGQLQHDPDNLLTRVGGSLNRLEQSLNATASAPMAAPVPAATSTGPVAQASLLKDTAILATSSVLVMVSKLTVILLMTFLSLLEMPRLTRGLLRVLRLAQCTRPCARNLLREPLHQLRLYVGVLLISNVVIGLFTCATFAVFGLENPVGWGVTAALLHFVPYIGMALFGALAFGVSYLQLGSLLLALMLASGLVLGASLVGTLLVSWMQSRLSRVNQTSIFVSMMLWGWLWGVWGLILGPALAVMMRAVLDRMHRGRALLWLMN</sequence>
<reference evidence="9" key="1">
    <citation type="submission" date="2022-10" db="EMBL/GenBank/DDBJ databases">
        <title>Chitiniphilus purpureus sp. nov., a novel chitin-degrading bacterium isolated from crawfish pond sediment.</title>
        <authorList>
            <person name="Li K."/>
        </authorList>
    </citation>
    <scope>NUCLEOTIDE SEQUENCE</scope>
    <source>
        <strain evidence="9">CD1</strain>
    </source>
</reference>
<evidence type="ECO:0000256" key="6">
    <source>
        <dbReference type="ARBA" id="ARBA00022989"/>
    </source>
</evidence>
<dbReference type="RefSeq" id="WP_263124806.1">
    <property type="nucleotide sequence ID" value="NZ_CP106753.1"/>
</dbReference>
<protein>
    <submittedName>
        <fullName evidence="9">AI-2E family transporter</fullName>
    </submittedName>
</protein>
<proteinExistence type="inferred from homology"/>
<evidence type="ECO:0000256" key="2">
    <source>
        <dbReference type="ARBA" id="ARBA00009773"/>
    </source>
</evidence>
<evidence type="ECO:0000256" key="4">
    <source>
        <dbReference type="ARBA" id="ARBA00022475"/>
    </source>
</evidence>
<name>A0ABY6DLZ6_9NEIS</name>
<feature type="transmembrane region" description="Helical" evidence="8">
    <location>
        <begin position="56"/>
        <end position="78"/>
    </location>
</feature>
<evidence type="ECO:0000256" key="7">
    <source>
        <dbReference type="ARBA" id="ARBA00023136"/>
    </source>
</evidence>
<feature type="transmembrane region" description="Helical" evidence="8">
    <location>
        <begin position="310"/>
        <end position="335"/>
    </location>
</feature>
<accession>A0ABY6DLZ6</accession>